<evidence type="ECO:0000256" key="3">
    <source>
        <dbReference type="RuleBase" id="RU361235"/>
    </source>
</evidence>
<dbReference type="PANTHER" id="PTHR11559">
    <property type="entry name" value="CARBOXYLESTERASE"/>
    <property type="match status" value="1"/>
</dbReference>
<feature type="chain" id="PRO_5034851984" description="Carboxylic ester hydrolase" evidence="3">
    <location>
        <begin position="21"/>
        <end position="527"/>
    </location>
</feature>
<dbReference type="InterPro" id="IPR019826">
    <property type="entry name" value="Carboxylesterase_B_AS"/>
</dbReference>
<evidence type="ECO:0000256" key="1">
    <source>
        <dbReference type="ARBA" id="ARBA00005964"/>
    </source>
</evidence>
<dbReference type="Gene3D" id="3.40.50.1820">
    <property type="entry name" value="alpha/beta hydrolase"/>
    <property type="match status" value="1"/>
</dbReference>
<evidence type="ECO:0000256" key="2">
    <source>
        <dbReference type="ARBA" id="ARBA00022801"/>
    </source>
</evidence>
<dbReference type="EMBL" id="CAJMXA010003602">
    <property type="protein sequence ID" value="CAE6506342.1"/>
    <property type="molecule type" value="Genomic_DNA"/>
</dbReference>
<organism evidence="5 6">
    <name type="scientific">Rhizoctonia solani</name>
    <dbReference type="NCBI Taxonomy" id="456999"/>
    <lineage>
        <taxon>Eukaryota</taxon>
        <taxon>Fungi</taxon>
        <taxon>Dikarya</taxon>
        <taxon>Basidiomycota</taxon>
        <taxon>Agaricomycotina</taxon>
        <taxon>Agaricomycetes</taxon>
        <taxon>Cantharellales</taxon>
        <taxon>Ceratobasidiaceae</taxon>
        <taxon>Rhizoctonia</taxon>
    </lineage>
</organism>
<gene>
    <name evidence="5" type="ORF">RDB_LOCUS120281</name>
</gene>
<comment type="similarity">
    <text evidence="1 3">Belongs to the type-B carboxylesterase/lipase family.</text>
</comment>
<dbReference type="InterPro" id="IPR019819">
    <property type="entry name" value="Carboxylesterase_B_CS"/>
</dbReference>
<keyword evidence="3" id="KW-0732">Signal</keyword>
<dbReference type="Proteomes" id="UP000663853">
    <property type="component" value="Unassembled WGS sequence"/>
</dbReference>
<keyword evidence="2 3" id="KW-0378">Hydrolase</keyword>
<dbReference type="InterPro" id="IPR050309">
    <property type="entry name" value="Type-B_Carboxylest/Lipase"/>
</dbReference>
<evidence type="ECO:0000259" key="4">
    <source>
        <dbReference type="Pfam" id="PF00135"/>
    </source>
</evidence>
<dbReference type="AlphaFoldDB" id="A0A8H3HG78"/>
<proteinExistence type="inferred from homology"/>
<dbReference type="InterPro" id="IPR029058">
    <property type="entry name" value="AB_hydrolase_fold"/>
</dbReference>
<evidence type="ECO:0000313" key="6">
    <source>
        <dbReference type="Proteomes" id="UP000663853"/>
    </source>
</evidence>
<feature type="signal peptide" evidence="3">
    <location>
        <begin position="1"/>
        <end position="20"/>
    </location>
</feature>
<name>A0A8H3HG78_9AGAM</name>
<dbReference type="InterPro" id="IPR002018">
    <property type="entry name" value="CarbesteraseB"/>
</dbReference>
<reference evidence="5" key="1">
    <citation type="submission" date="2021-01" db="EMBL/GenBank/DDBJ databases">
        <authorList>
            <person name="Kaushik A."/>
        </authorList>
    </citation>
    <scope>NUCLEOTIDE SEQUENCE</scope>
    <source>
        <strain evidence="5">AG6-10EEA</strain>
    </source>
</reference>
<dbReference type="PROSITE" id="PS00122">
    <property type="entry name" value="CARBOXYLESTERASE_B_1"/>
    <property type="match status" value="1"/>
</dbReference>
<sequence length="527" mass="57331">MRFSIPSIFLLALCAAPAISKTAAPTISLPYARYQGFHNSTSGLDVFLGIRYARAPVGDLRWRAPKAPLPVKETLQATSQPAKCSQSSVLANFTLGPPDPTTVEDCLFLNVYAPPSSAKKRKLPVLVWIHGGGYLFGDAASYDPTPMIQASKHSFVAVIIQYRLGVFGFLPGSEVKKNGALNAGLLDTEFALKWTQENIHLFGGDPDQVTIWGESAGGGAVLEQAVAHGGKTSPALFKRAIASSPYLPPHYRYDDPESELQYTTFVNNTGCTNAVDTLECLRALDYITLAAGYTDAPRPVIDGYLLTQRPQSSLAKKQINGERLISLHNTDEGRILVTRDANSTVRSWVAGQFPRLSEQNITVVEKEYHSFASSDASEADNIYEIQIMIFGEVLLVCPGLWLAEGFSKASYEAEFAVPPAIHGLDIAVYFPSTGFADIFKPAQPFSQSLTQSFMGALVSFILTGSPNNNPMSQSVNPDWTMYRPMDPKGMVFNVTESGAANPELKKVDSALRQRCSLWAALAPFTQQ</sequence>
<comment type="caution">
    <text evidence="5">The sequence shown here is derived from an EMBL/GenBank/DDBJ whole genome shotgun (WGS) entry which is preliminary data.</text>
</comment>
<dbReference type="PROSITE" id="PS00941">
    <property type="entry name" value="CARBOXYLESTERASE_B_2"/>
    <property type="match status" value="1"/>
</dbReference>
<dbReference type="SUPFAM" id="SSF53474">
    <property type="entry name" value="alpha/beta-Hydrolases"/>
    <property type="match status" value="1"/>
</dbReference>
<evidence type="ECO:0000313" key="5">
    <source>
        <dbReference type="EMBL" id="CAE6506342.1"/>
    </source>
</evidence>
<dbReference type="Pfam" id="PF00135">
    <property type="entry name" value="COesterase"/>
    <property type="match status" value="1"/>
</dbReference>
<accession>A0A8H3HG78</accession>
<dbReference type="GO" id="GO:0016787">
    <property type="term" value="F:hydrolase activity"/>
    <property type="evidence" value="ECO:0007669"/>
    <property type="project" value="UniProtKB-KW"/>
</dbReference>
<feature type="domain" description="Carboxylesterase type B" evidence="4">
    <location>
        <begin position="25"/>
        <end position="498"/>
    </location>
</feature>
<dbReference type="EC" id="3.1.1.-" evidence="3"/>
<protein>
    <recommendedName>
        <fullName evidence="3">Carboxylic ester hydrolase</fullName>
        <ecNumber evidence="3">3.1.1.-</ecNumber>
    </recommendedName>
</protein>